<keyword evidence="6" id="KW-0378">Hydrolase</keyword>
<keyword evidence="6" id="KW-0540">Nuclease</keyword>
<gene>
    <name evidence="6" type="ORF">D6R50_05370</name>
</gene>
<evidence type="ECO:0000256" key="4">
    <source>
        <dbReference type="SAM" id="Coils"/>
    </source>
</evidence>
<dbReference type="Pfam" id="PF01420">
    <property type="entry name" value="Methylase_S"/>
    <property type="match status" value="2"/>
</dbReference>
<protein>
    <submittedName>
        <fullName evidence="6">Restriction endonuclease subunit S</fullName>
    </submittedName>
</protein>
<dbReference type="SUPFAM" id="SSF116734">
    <property type="entry name" value="DNA methylase specificity domain"/>
    <property type="match status" value="2"/>
</dbReference>
<keyword evidence="6" id="KW-0255">Endonuclease</keyword>
<feature type="domain" description="Type I restriction modification DNA specificity" evidence="5">
    <location>
        <begin position="33"/>
        <end position="219"/>
    </location>
</feature>
<keyword evidence="2" id="KW-0680">Restriction system</keyword>
<dbReference type="PANTHER" id="PTHR30408:SF12">
    <property type="entry name" value="TYPE I RESTRICTION ENZYME MJAVIII SPECIFICITY SUBUNIT"/>
    <property type="match status" value="1"/>
</dbReference>
<comment type="caution">
    <text evidence="6">The sequence shown here is derived from an EMBL/GenBank/DDBJ whole genome shotgun (WGS) entry which is preliminary data.</text>
</comment>
<dbReference type="InterPro" id="IPR052021">
    <property type="entry name" value="Type-I_RS_S_subunit"/>
</dbReference>
<dbReference type="GO" id="GO:0004519">
    <property type="term" value="F:endonuclease activity"/>
    <property type="evidence" value="ECO:0007669"/>
    <property type="project" value="UniProtKB-KW"/>
</dbReference>
<evidence type="ECO:0000259" key="5">
    <source>
        <dbReference type="Pfam" id="PF01420"/>
    </source>
</evidence>
<dbReference type="Proteomes" id="UP000281725">
    <property type="component" value="Unassembled WGS sequence"/>
</dbReference>
<dbReference type="Gene3D" id="3.90.220.20">
    <property type="entry name" value="DNA methylase specificity domains"/>
    <property type="match status" value="2"/>
</dbReference>
<dbReference type="EMBL" id="RAWX01000001">
    <property type="protein sequence ID" value="RKJ92002.1"/>
    <property type="molecule type" value="Genomic_DNA"/>
</dbReference>
<feature type="coiled-coil region" evidence="4">
    <location>
        <begin position="423"/>
        <end position="450"/>
    </location>
</feature>
<name>A0A3A9IZL0_AERVE</name>
<dbReference type="GO" id="GO:0009307">
    <property type="term" value="P:DNA restriction-modification system"/>
    <property type="evidence" value="ECO:0007669"/>
    <property type="project" value="UniProtKB-KW"/>
</dbReference>
<dbReference type="PANTHER" id="PTHR30408">
    <property type="entry name" value="TYPE-1 RESTRICTION ENZYME ECOKI SPECIFICITY PROTEIN"/>
    <property type="match status" value="1"/>
</dbReference>
<dbReference type="InterPro" id="IPR044946">
    <property type="entry name" value="Restrct_endonuc_typeI_TRD_sf"/>
</dbReference>
<accession>A0A3A9IZL0</accession>
<dbReference type="RefSeq" id="WP_120414463.1">
    <property type="nucleotide sequence ID" value="NZ_RAWX01000001.1"/>
</dbReference>
<keyword evidence="3" id="KW-0238">DNA-binding</keyword>
<evidence type="ECO:0000313" key="6">
    <source>
        <dbReference type="EMBL" id="RKJ92002.1"/>
    </source>
</evidence>
<sequence>MMAEQMMQNKADEVAIAQIIPAGYKWTEVGLIPESWELTSIKSISAVPMQNGLFFEPKRKGKGVPLINVSDMYETAPINVERLELFDATISELKKFKAMLGDLFFTRSSVVPTGIAFCNIFNSSGINVVFDSHLIRVRPNTDIVEPQYLYLNCIYKHARNALISEAKTAIMTTIDQGAINRCPVLLPPKKEQTAIANALSDMDAFIVGLEQLFAKKQAIKTATMQQLLTGRTRLPQFALRPDGTPKGYKSCELGPIPEDWSSYEIGSFSPFITSGSRGWADFYSDYGDLFVRITNTKRSSIYLDLSDSKYVKLSSNVAEASRTSIAVGDILISITADIGICTYIDDSVKLPAYINQHLALVRFNTSLICSKFVAYFLASERVQSSFLRASDQGAKAGMNLDSVRKIKIIVPTEKEQTAIATILSDMDNELTALEQKLAKARDVKQGMMQQLLTGRIRLPLPQEA</sequence>
<dbReference type="GO" id="GO:0003677">
    <property type="term" value="F:DNA binding"/>
    <property type="evidence" value="ECO:0007669"/>
    <property type="project" value="UniProtKB-KW"/>
</dbReference>
<dbReference type="AlphaFoldDB" id="A0A3A9IZL0"/>
<dbReference type="Gene3D" id="1.10.287.1120">
    <property type="entry name" value="Bipartite methylase S protein"/>
    <property type="match status" value="1"/>
</dbReference>
<dbReference type="InterPro" id="IPR000055">
    <property type="entry name" value="Restrct_endonuc_typeI_TRD"/>
</dbReference>
<feature type="domain" description="Type I restriction modification DNA specificity" evidence="5">
    <location>
        <begin position="257"/>
        <end position="437"/>
    </location>
</feature>
<evidence type="ECO:0000256" key="1">
    <source>
        <dbReference type="ARBA" id="ARBA00010923"/>
    </source>
</evidence>
<reference evidence="6 7" key="1">
    <citation type="submission" date="2018-09" db="EMBL/GenBank/DDBJ databases">
        <title>Genome sequencing of Aeromonas veronii MS-17-88.</title>
        <authorList>
            <person name="Tekedar H.C."/>
            <person name="Arick M.A."/>
            <person name="Hsu C.-Y."/>
            <person name="Thrash A."/>
            <person name="Karsi A."/>
            <person name="Lawrence M.L."/>
            <person name="Abdelhamed H."/>
        </authorList>
    </citation>
    <scope>NUCLEOTIDE SEQUENCE [LARGE SCALE GENOMIC DNA]</scope>
    <source>
        <strain evidence="6 7">MS 17-88</strain>
    </source>
</reference>
<dbReference type="CDD" id="cd17517">
    <property type="entry name" value="RMtype1_S_EcoKI_StySPI-TRD2-CR2_like"/>
    <property type="match status" value="1"/>
</dbReference>
<evidence type="ECO:0000313" key="7">
    <source>
        <dbReference type="Proteomes" id="UP000281725"/>
    </source>
</evidence>
<evidence type="ECO:0000256" key="2">
    <source>
        <dbReference type="ARBA" id="ARBA00022747"/>
    </source>
</evidence>
<proteinExistence type="inferred from homology"/>
<keyword evidence="4" id="KW-0175">Coiled coil</keyword>
<organism evidence="6 7">
    <name type="scientific">Aeromonas veronii</name>
    <dbReference type="NCBI Taxonomy" id="654"/>
    <lineage>
        <taxon>Bacteria</taxon>
        <taxon>Pseudomonadati</taxon>
        <taxon>Pseudomonadota</taxon>
        <taxon>Gammaproteobacteria</taxon>
        <taxon>Aeromonadales</taxon>
        <taxon>Aeromonadaceae</taxon>
        <taxon>Aeromonas</taxon>
    </lineage>
</organism>
<comment type="similarity">
    <text evidence="1">Belongs to the type-I restriction system S methylase family.</text>
</comment>
<evidence type="ECO:0000256" key="3">
    <source>
        <dbReference type="ARBA" id="ARBA00023125"/>
    </source>
</evidence>